<keyword evidence="1" id="KW-1133">Transmembrane helix</keyword>
<reference evidence="2" key="1">
    <citation type="journal article" date="2020" name="J. Eukaryot. Microbiol.">
        <title>De novo Sequencing, Assembly and Annotation of the Transcriptome for the Free-Living Testate Amoeba Arcella intermedia.</title>
        <authorList>
            <person name="Ribeiro G.M."/>
            <person name="Porfirio-Sousa A.L."/>
            <person name="Maurer-Alcala X.X."/>
            <person name="Katz L.A."/>
            <person name="Lahr D.J.G."/>
        </authorList>
    </citation>
    <scope>NUCLEOTIDE SEQUENCE</scope>
</reference>
<feature type="transmembrane region" description="Helical" evidence="1">
    <location>
        <begin position="6"/>
        <end position="27"/>
    </location>
</feature>
<proteinExistence type="predicted"/>
<accession>A0A6B2LVE8</accession>
<evidence type="ECO:0000256" key="1">
    <source>
        <dbReference type="SAM" id="Phobius"/>
    </source>
</evidence>
<dbReference type="AlphaFoldDB" id="A0A6B2LVE8"/>
<sequence>MLQNRINDIIVVHFQLFGILVFSYPLAIVQESNRIRSDSLSITIGVHQLLQLSGPLNLEIDLTAILRHYSKIDVIR</sequence>
<evidence type="ECO:0000313" key="2">
    <source>
        <dbReference type="EMBL" id="NDV40870.1"/>
    </source>
</evidence>
<protein>
    <submittedName>
        <fullName evidence="2">Uncharacterized protein</fullName>
    </submittedName>
</protein>
<organism evidence="2">
    <name type="scientific">Arcella intermedia</name>
    <dbReference type="NCBI Taxonomy" id="1963864"/>
    <lineage>
        <taxon>Eukaryota</taxon>
        <taxon>Amoebozoa</taxon>
        <taxon>Tubulinea</taxon>
        <taxon>Elardia</taxon>
        <taxon>Arcellinida</taxon>
        <taxon>Sphaerothecina</taxon>
        <taxon>Arcellidae</taxon>
        <taxon>Arcella</taxon>
    </lineage>
</organism>
<keyword evidence="1" id="KW-0472">Membrane</keyword>
<name>A0A6B2LVE8_9EUKA</name>
<keyword evidence="1" id="KW-0812">Transmembrane</keyword>
<dbReference type="EMBL" id="GIBP01011901">
    <property type="protein sequence ID" value="NDV40870.1"/>
    <property type="molecule type" value="Transcribed_RNA"/>
</dbReference>